<sequence>MRPFLLSLLAAVALVLVPFSASAGAGTSRTGVPLPGSPLGDPVGANDWGCAPSAQRPTPVILVHGTFGDRRSLLDPISLAMKRAGFCVYSLDYGNRATGDIRDSAAHLGEFIERVREVTDAEKVSLVGHSQGGMMPRYYIKNLGGAAYVEDLVGLAPSNHGTSIMSSEGVTGAATGTTGLCVSCSQQAVGSQFLADLNAGDETLGDISYTQIVTATDEVVVPYTSGFLAEGPNTTNVRIQDACALDLSEHLLIPMSASAIALTLDALTHEGPAAPDLRTC</sequence>
<feature type="signal peptide" evidence="1">
    <location>
        <begin position="1"/>
        <end position="23"/>
    </location>
</feature>
<dbReference type="PANTHER" id="PTHR37574">
    <property type="entry name" value="LIPASE B"/>
    <property type="match status" value="1"/>
</dbReference>
<feature type="chain" id="PRO_5030582551" evidence="1">
    <location>
        <begin position="24"/>
        <end position="280"/>
    </location>
</feature>
<dbReference type="GO" id="GO:0016042">
    <property type="term" value="P:lipid catabolic process"/>
    <property type="evidence" value="ECO:0007669"/>
    <property type="project" value="InterPro"/>
</dbReference>
<reference evidence="2 3" key="1">
    <citation type="submission" date="2020-07" db="EMBL/GenBank/DDBJ databases">
        <title>Sequencing the genomes of 1000 actinobacteria strains.</title>
        <authorList>
            <person name="Klenk H.-P."/>
        </authorList>
    </citation>
    <scope>NUCLEOTIDE SEQUENCE [LARGE SCALE GENOMIC DNA]</scope>
    <source>
        <strain evidence="2 3">DSM 26487</strain>
    </source>
</reference>
<keyword evidence="3" id="KW-1185">Reference proteome</keyword>
<dbReference type="SUPFAM" id="SSF53474">
    <property type="entry name" value="alpha/beta-Hydrolases"/>
    <property type="match status" value="1"/>
</dbReference>
<comment type="caution">
    <text evidence="2">The sequence shown here is derived from an EMBL/GenBank/DDBJ whole genome shotgun (WGS) entry which is preliminary data.</text>
</comment>
<accession>A0A7Z0IQR7</accession>
<dbReference type="AlphaFoldDB" id="A0A7Z0IQR7"/>
<dbReference type="RefSeq" id="WP_179656702.1">
    <property type="nucleotide sequence ID" value="NZ_JACBZR010000001.1"/>
</dbReference>
<dbReference type="PANTHER" id="PTHR37574:SF1">
    <property type="entry name" value="LIPASE B"/>
    <property type="match status" value="1"/>
</dbReference>
<dbReference type="Pfam" id="PF01674">
    <property type="entry name" value="Lipase_2"/>
    <property type="match status" value="1"/>
</dbReference>
<dbReference type="Gene3D" id="3.40.50.1820">
    <property type="entry name" value="alpha/beta hydrolase"/>
    <property type="match status" value="1"/>
</dbReference>
<keyword evidence="2" id="KW-0378">Hydrolase</keyword>
<dbReference type="Proteomes" id="UP000564496">
    <property type="component" value="Unassembled WGS sequence"/>
</dbReference>
<dbReference type="EMBL" id="JACBZR010000001">
    <property type="protein sequence ID" value="NYI76025.1"/>
    <property type="molecule type" value="Genomic_DNA"/>
</dbReference>
<protein>
    <submittedName>
        <fullName evidence="2">Triacylglycerol esterase/lipase EstA (Alpha/beta hydrolase family)</fullName>
    </submittedName>
</protein>
<gene>
    <name evidence="2" type="ORF">BJ988_000673</name>
</gene>
<dbReference type="InterPro" id="IPR053228">
    <property type="entry name" value="Stereospecific_Lipase"/>
</dbReference>
<name>A0A7Z0IQR7_9ACTN</name>
<dbReference type="InterPro" id="IPR002918">
    <property type="entry name" value="Lipase_EstA/Esterase_EstB"/>
</dbReference>
<keyword evidence="1" id="KW-0732">Signal</keyword>
<organism evidence="2 3">
    <name type="scientific">Nocardioides panzhihuensis</name>
    <dbReference type="NCBI Taxonomy" id="860243"/>
    <lineage>
        <taxon>Bacteria</taxon>
        <taxon>Bacillati</taxon>
        <taxon>Actinomycetota</taxon>
        <taxon>Actinomycetes</taxon>
        <taxon>Propionibacteriales</taxon>
        <taxon>Nocardioidaceae</taxon>
        <taxon>Nocardioides</taxon>
    </lineage>
</organism>
<proteinExistence type="predicted"/>
<evidence type="ECO:0000313" key="2">
    <source>
        <dbReference type="EMBL" id="NYI76025.1"/>
    </source>
</evidence>
<evidence type="ECO:0000313" key="3">
    <source>
        <dbReference type="Proteomes" id="UP000564496"/>
    </source>
</evidence>
<dbReference type="GO" id="GO:0016787">
    <property type="term" value="F:hydrolase activity"/>
    <property type="evidence" value="ECO:0007669"/>
    <property type="project" value="UniProtKB-KW"/>
</dbReference>
<evidence type="ECO:0000256" key="1">
    <source>
        <dbReference type="SAM" id="SignalP"/>
    </source>
</evidence>
<dbReference type="InterPro" id="IPR029058">
    <property type="entry name" value="AB_hydrolase_fold"/>
</dbReference>